<dbReference type="GO" id="GO:0071949">
    <property type="term" value="F:FAD binding"/>
    <property type="evidence" value="ECO:0007669"/>
    <property type="project" value="InterPro"/>
</dbReference>
<dbReference type="Gene3D" id="3.30.465.10">
    <property type="match status" value="1"/>
</dbReference>
<dbReference type="InterPro" id="IPR036683">
    <property type="entry name" value="CO_DH_flav_C_dom_sf"/>
</dbReference>
<dbReference type="PANTHER" id="PTHR42659:SF9">
    <property type="entry name" value="XANTHINE DEHYDROGENASE FAD-BINDING SUBUNIT XDHB-RELATED"/>
    <property type="match status" value="1"/>
</dbReference>
<dbReference type="PATRIC" id="fig|52689.4.peg.44"/>
<dbReference type="InterPro" id="IPR051312">
    <property type="entry name" value="Diverse_Substr_Oxidored"/>
</dbReference>
<sequence>MRAFDFFTPKTINEAKALLNQYQESASILAGGTDIVIEMNEGHVRPDVVIDIKRLKELEYIRIDGEQIRIGALSTFAMIASHPVIQERVRVLCQAASTVGSPQIRNLGTIGGNLATSSVAGDGVSAMMTLNASVVLDSVRGKRTVPLAEFLEGKGVSNRNALLADEIMTEIFFDLPDDHTATAFYKLAKRKSLAISVIGAGILVQVDDAGICTKASLRGGCLSRYPLHFKEAEAHLLGEKITRELLEETLPMLHDAVYESAKSRPWSVFYKKESVQGVYRKLFDAILEQLNGKSNE</sequence>
<dbReference type="SUPFAM" id="SSF56176">
    <property type="entry name" value="FAD-binding/transporter-associated domain-like"/>
    <property type="match status" value="1"/>
</dbReference>
<keyword evidence="1" id="KW-0285">Flavoprotein</keyword>
<dbReference type="STRING" id="52689.AKG39_00215"/>
<name>A0A0L6U523_9FIRM</name>
<dbReference type="Pfam" id="PF03450">
    <property type="entry name" value="CO_deh_flav_C"/>
    <property type="match status" value="1"/>
</dbReference>
<dbReference type="Proteomes" id="UP000036873">
    <property type="component" value="Unassembled WGS sequence"/>
</dbReference>
<evidence type="ECO:0000313" key="6">
    <source>
        <dbReference type="Proteomes" id="UP000036873"/>
    </source>
</evidence>
<dbReference type="FunFam" id="3.30.465.10:FF:000017">
    <property type="entry name" value="Xanthine dehydrogenase, FAD binding subunit"/>
    <property type="match status" value="1"/>
</dbReference>
<dbReference type="InterPro" id="IPR002346">
    <property type="entry name" value="Mopterin_DH_FAD-bd"/>
</dbReference>
<dbReference type="PANTHER" id="PTHR42659">
    <property type="entry name" value="XANTHINE DEHYDROGENASE SUBUNIT C-RELATED"/>
    <property type="match status" value="1"/>
</dbReference>
<dbReference type="PROSITE" id="PS51387">
    <property type="entry name" value="FAD_PCMH"/>
    <property type="match status" value="1"/>
</dbReference>
<reference evidence="6" key="1">
    <citation type="submission" date="2015-07" db="EMBL/GenBank/DDBJ databases">
        <title>Draft genome sequence of Acetobacterium bakii DSM 8293, a potential psychrophilic chemical producer through syngas fermentation.</title>
        <authorList>
            <person name="Song Y."/>
            <person name="Hwang S."/>
            <person name="Cho B.-K."/>
        </authorList>
    </citation>
    <scope>NUCLEOTIDE SEQUENCE [LARGE SCALE GENOMIC DNA]</scope>
    <source>
        <strain evidence="6">DSM 8239</strain>
    </source>
</reference>
<keyword evidence="2" id="KW-0274">FAD</keyword>
<dbReference type="InterPro" id="IPR016167">
    <property type="entry name" value="FAD-bd_PCMH_sub1"/>
</dbReference>
<keyword evidence="6" id="KW-1185">Reference proteome</keyword>
<dbReference type="InterPro" id="IPR036318">
    <property type="entry name" value="FAD-bd_PCMH-like_sf"/>
</dbReference>
<evidence type="ECO:0000313" key="5">
    <source>
        <dbReference type="EMBL" id="KNZ43618.1"/>
    </source>
</evidence>
<dbReference type="Pfam" id="PF00941">
    <property type="entry name" value="FAD_binding_5"/>
    <property type="match status" value="1"/>
</dbReference>
<evidence type="ECO:0000256" key="3">
    <source>
        <dbReference type="ARBA" id="ARBA00023002"/>
    </source>
</evidence>
<dbReference type="OrthoDB" id="9789842at2"/>
<dbReference type="AlphaFoldDB" id="A0A0L6U523"/>
<organism evidence="5 6">
    <name type="scientific">Acetobacterium bakii</name>
    <dbReference type="NCBI Taxonomy" id="52689"/>
    <lineage>
        <taxon>Bacteria</taxon>
        <taxon>Bacillati</taxon>
        <taxon>Bacillota</taxon>
        <taxon>Clostridia</taxon>
        <taxon>Eubacteriales</taxon>
        <taxon>Eubacteriaceae</taxon>
        <taxon>Acetobacterium</taxon>
    </lineage>
</organism>
<comment type="caution">
    <text evidence="5">The sequence shown here is derived from an EMBL/GenBank/DDBJ whole genome shotgun (WGS) entry which is preliminary data.</text>
</comment>
<proteinExistence type="predicted"/>
<evidence type="ECO:0000256" key="1">
    <source>
        <dbReference type="ARBA" id="ARBA00022630"/>
    </source>
</evidence>
<dbReference type="RefSeq" id="WP_050738342.1">
    <property type="nucleotide sequence ID" value="NZ_LGYO01000001.1"/>
</dbReference>
<dbReference type="Gene3D" id="3.30.43.10">
    <property type="entry name" value="Uridine Diphospho-n-acetylenolpyruvylglucosamine Reductase, domain 2"/>
    <property type="match status" value="1"/>
</dbReference>
<feature type="domain" description="FAD-binding PCMH-type" evidence="4">
    <location>
        <begin position="1"/>
        <end position="178"/>
    </location>
</feature>
<dbReference type="InterPro" id="IPR016169">
    <property type="entry name" value="FAD-bd_PCMH_sub2"/>
</dbReference>
<keyword evidence="3" id="KW-0560">Oxidoreductase</keyword>
<dbReference type="SUPFAM" id="SSF55447">
    <property type="entry name" value="CO dehydrogenase flavoprotein C-terminal domain-like"/>
    <property type="match status" value="1"/>
</dbReference>
<protein>
    <recommendedName>
        <fullName evidence="4">FAD-binding PCMH-type domain-containing protein</fullName>
    </recommendedName>
</protein>
<dbReference type="Gene3D" id="3.30.390.50">
    <property type="entry name" value="CO dehydrogenase flavoprotein, C-terminal domain"/>
    <property type="match status" value="1"/>
</dbReference>
<evidence type="ECO:0000259" key="4">
    <source>
        <dbReference type="PROSITE" id="PS51387"/>
    </source>
</evidence>
<accession>A0A0L6U523</accession>
<gene>
    <name evidence="5" type="ORF">AKG39_00215</name>
</gene>
<dbReference type="InterPro" id="IPR005107">
    <property type="entry name" value="CO_DH_flav_C"/>
</dbReference>
<dbReference type="EMBL" id="LGYO01000001">
    <property type="protein sequence ID" value="KNZ43618.1"/>
    <property type="molecule type" value="Genomic_DNA"/>
</dbReference>
<dbReference type="InterPro" id="IPR016166">
    <property type="entry name" value="FAD-bd_PCMH"/>
</dbReference>
<evidence type="ECO:0000256" key="2">
    <source>
        <dbReference type="ARBA" id="ARBA00022827"/>
    </source>
</evidence>
<dbReference type="SMART" id="SM01092">
    <property type="entry name" value="CO_deh_flav_C"/>
    <property type="match status" value="1"/>
</dbReference>
<dbReference type="GO" id="GO:0016491">
    <property type="term" value="F:oxidoreductase activity"/>
    <property type="evidence" value="ECO:0007669"/>
    <property type="project" value="UniProtKB-KW"/>
</dbReference>